<sequence>NYFLLRFSSTASIEYLLGERQLLLLLANTDALISDSRACDVDETGGVIFLI</sequence>
<dbReference type="AlphaFoldDB" id="A0AAV4V0H6"/>
<name>A0AAV4V0H6_CAEEX</name>
<evidence type="ECO:0000313" key="2">
    <source>
        <dbReference type="Proteomes" id="UP001054945"/>
    </source>
</evidence>
<comment type="caution">
    <text evidence="1">The sequence shown here is derived from an EMBL/GenBank/DDBJ whole genome shotgun (WGS) entry which is preliminary data.</text>
</comment>
<organism evidence="1 2">
    <name type="scientific">Caerostris extrusa</name>
    <name type="common">Bark spider</name>
    <name type="synonym">Caerostris bankana</name>
    <dbReference type="NCBI Taxonomy" id="172846"/>
    <lineage>
        <taxon>Eukaryota</taxon>
        <taxon>Metazoa</taxon>
        <taxon>Ecdysozoa</taxon>
        <taxon>Arthropoda</taxon>
        <taxon>Chelicerata</taxon>
        <taxon>Arachnida</taxon>
        <taxon>Araneae</taxon>
        <taxon>Araneomorphae</taxon>
        <taxon>Entelegynae</taxon>
        <taxon>Araneoidea</taxon>
        <taxon>Araneidae</taxon>
        <taxon>Caerostris</taxon>
    </lineage>
</organism>
<protein>
    <submittedName>
        <fullName evidence="1">Uncharacterized protein</fullName>
    </submittedName>
</protein>
<proteinExistence type="predicted"/>
<evidence type="ECO:0000313" key="1">
    <source>
        <dbReference type="EMBL" id="GIY63503.1"/>
    </source>
</evidence>
<reference evidence="1 2" key="1">
    <citation type="submission" date="2021-06" db="EMBL/GenBank/DDBJ databases">
        <title>Caerostris extrusa draft genome.</title>
        <authorList>
            <person name="Kono N."/>
            <person name="Arakawa K."/>
        </authorList>
    </citation>
    <scope>NUCLEOTIDE SEQUENCE [LARGE SCALE GENOMIC DNA]</scope>
</reference>
<gene>
    <name evidence="1" type="ORF">CEXT_390471</name>
</gene>
<keyword evidence="2" id="KW-1185">Reference proteome</keyword>
<dbReference type="EMBL" id="BPLR01013749">
    <property type="protein sequence ID" value="GIY63503.1"/>
    <property type="molecule type" value="Genomic_DNA"/>
</dbReference>
<feature type="non-terminal residue" evidence="1">
    <location>
        <position position="1"/>
    </location>
</feature>
<dbReference type="Proteomes" id="UP001054945">
    <property type="component" value="Unassembled WGS sequence"/>
</dbReference>
<accession>A0AAV4V0H6</accession>